<evidence type="ECO:0000313" key="1">
    <source>
        <dbReference type="EMBL" id="MBC8756927.1"/>
    </source>
</evidence>
<gene>
    <name evidence="1" type="ORF">H2O64_19805</name>
</gene>
<sequence length="118" mass="13613">MEYKFKIYIWDGTTIMGVKSNHSFLENIRSWDWTSQKVQKIIDGVEKHKTLPDNDTDNPFVWGNEDVSVMVNENGVTLLDTLAIRAGESSQDKIVLGLTHEVFLKFLKDFKTFVEENS</sequence>
<protein>
    <submittedName>
        <fullName evidence="1">Uncharacterized protein</fullName>
    </submittedName>
</protein>
<organism evidence="1 2">
    <name type="scientific">Kordia aestuariivivens</name>
    <dbReference type="NCBI Taxonomy" id="2759037"/>
    <lineage>
        <taxon>Bacteria</taxon>
        <taxon>Pseudomonadati</taxon>
        <taxon>Bacteroidota</taxon>
        <taxon>Flavobacteriia</taxon>
        <taxon>Flavobacteriales</taxon>
        <taxon>Flavobacteriaceae</taxon>
        <taxon>Kordia</taxon>
    </lineage>
</organism>
<comment type="caution">
    <text evidence="1">The sequence shown here is derived from an EMBL/GenBank/DDBJ whole genome shotgun (WGS) entry which is preliminary data.</text>
</comment>
<keyword evidence="2" id="KW-1185">Reference proteome</keyword>
<evidence type="ECO:0000313" key="2">
    <source>
        <dbReference type="Proteomes" id="UP000619238"/>
    </source>
</evidence>
<dbReference type="EMBL" id="JACGWS010000015">
    <property type="protein sequence ID" value="MBC8756927.1"/>
    <property type="molecule type" value="Genomic_DNA"/>
</dbReference>
<dbReference type="RefSeq" id="WP_187563971.1">
    <property type="nucleotide sequence ID" value="NZ_JACGWS010000015.1"/>
</dbReference>
<reference evidence="1 2" key="1">
    <citation type="submission" date="2020-07" db="EMBL/GenBank/DDBJ databases">
        <title>Description of Kordia aestuariivivens sp. nov., isolated from a tidal flat.</title>
        <authorList>
            <person name="Park S."/>
            <person name="Yoon J.-H."/>
        </authorList>
    </citation>
    <scope>NUCLEOTIDE SEQUENCE [LARGE SCALE GENOMIC DNA]</scope>
    <source>
        <strain evidence="1 2">YSTF-M3</strain>
    </source>
</reference>
<name>A0ABR7QEC6_9FLAO</name>
<accession>A0ABR7QEC6</accession>
<dbReference type="Proteomes" id="UP000619238">
    <property type="component" value="Unassembled WGS sequence"/>
</dbReference>
<proteinExistence type="predicted"/>